<evidence type="ECO:0000256" key="2">
    <source>
        <dbReference type="SAM" id="SignalP"/>
    </source>
</evidence>
<evidence type="ECO:0000313" key="4">
    <source>
        <dbReference type="Proteomes" id="UP000237381"/>
    </source>
</evidence>
<dbReference type="Proteomes" id="UP000237381">
    <property type="component" value="Unassembled WGS sequence"/>
</dbReference>
<protein>
    <recommendedName>
        <fullName evidence="5">DUF4148 domain-containing protein</fullName>
    </recommendedName>
</protein>
<dbReference type="EMBL" id="PQGA01000005">
    <property type="protein sequence ID" value="POR52320.1"/>
    <property type="molecule type" value="Genomic_DNA"/>
</dbReference>
<feature type="chain" id="PRO_5015776188" description="DUF4148 domain-containing protein" evidence="2">
    <location>
        <begin position="28"/>
        <end position="112"/>
    </location>
</feature>
<comment type="caution">
    <text evidence="3">The sequence shown here is derived from an EMBL/GenBank/DDBJ whole genome shotgun (WGS) entry which is preliminary data.</text>
</comment>
<feature type="region of interest" description="Disordered" evidence="1">
    <location>
        <begin position="30"/>
        <end position="112"/>
    </location>
</feature>
<evidence type="ECO:0000256" key="1">
    <source>
        <dbReference type="SAM" id="MobiDB-lite"/>
    </source>
</evidence>
<organism evidence="3 4">
    <name type="scientific">Paraburkholderia eburnea</name>
    <dbReference type="NCBI Taxonomy" id="1189126"/>
    <lineage>
        <taxon>Bacteria</taxon>
        <taxon>Pseudomonadati</taxon>
        <taxon>Pseudomonadota</taxon>
        <taxon>Betaproteobacteria</taxon>
        <taxon>Burkholderiales</taxon>
        <taxon>Burkholderiaceae</taxon>
        <taxon>Paraburkholderia</taxon>
    </lineage>
</organism>
<keyword evidence="4" id="KW-1185">Reference proteome</keyword>
<evidence type="ECO:0008006" key="5">
    <source>
        <dbReference type="Google" id="ProtNLM"/>
    </source>
</evidence>
<name>A0A2S4MC46_9BURK</name>
<accession>A0A2S4MC46</accession>
<feature type="compositionally biased region" description="Basic and acidic residues" evidence="1">
    <location>
        <begin position="61"/>
        <end position="83"/>
    </location>
</feature>
<proteinExistence type="predicted"/>
<evidence type="ECO:0000313" key="3">
    <source>
        <dbReference type="EMBL" id="POR52320.1"/>
    </source>
</evidence>
<gene>
    <name evidence="3" type="ORF">B0G62_105290</name>
</gene>
<dbReference type="RefSeq" id="WP_103704682.1">
    <property type="nucleotide sequence ID" value="NZ_PQGA01000005.1"/>
</dbReference>
<feature type="compositionally biased region" description="Low complexity" evidence="1">
    <location>
        <begin position="103"/>
        <end position="112"/>
    </location>
</feature>
<keyword evidence="2" id="KW-0732">Signal</keyword>
<feature type="signal peptide" evidence="2">
    <location>
        <begin position="1"/>
        <end position="27"/>
    </location>
</feature>
<reference evidence="3 4" key="1">
    <citation type="submission" date="2018-01" db="EMBL/GenBank/DDBJ databases">
        <title>Genomic Encyclopedia of Type Strains, Phase III (KMG-III): the genomes of soil and plant-associated and newly described type strains.</title>
        <authorList>
            <person name="Whitman W."/>
        </authorList>
    </citation>
    <scope>NUCLEOTIDE SEQUENCE [LARGE SCALE GENOMIC DNA]</scope>
    <source>
        <strain evidence="3 4">JCM 18070</strain>
    </source>
</reference>
<feature type="compositionally biased region" description="Low complexity" evidence="1">
    <location>
        <begin position="30"/>
        <end position="44"/>
    </location>
</feature>
<dbReference type="AlphaFoldDB" id="A0A2S4MC46"/>
<feature type="compositionally biased region" description="Polar residues" evidence="1">
    <location>
        <begin position="89"/>
        <end position="99"/>
    </location>
</feature>
<sequence>MRSTTSKLTLAAATAAFLLGTAAPVFAQDASAPAATAPATASAPLTKEQKAAAKKQARAQRKAERKAARAKNNAELKKLEDAGYKPANNDPNYPQNLQDAQKKAAAAQGASQ</sequence>